<proteinExistence type="predicted"/>
<dbReference type="Proteomes" id="UP000266723">
    <property type="component" value="Unassembled WGS sequence"/>
</dbReference>
<evidence type="ECO:0000313" key="2">
    <source>
        <dbReference type="Proteomes" id="UP000266723"/>
    </source>
</evidence>
<organism evidence="1 2">
    <name type="scientific">Brassica cretica</name>
    <name type="common">Mustard</name>
    <dbReference type="NCBI Taxonomy" id="69181"/>
    <lineage>
        <taxon>Eukaryota</taxon>
        <taxon>Viridiplantae</taxon>
        <taxon>Streptophyta</taxon>
        <taxon>Embryophyta</taxon>
        <taxon>Tracheophyta</taxon>
        <taxon>Spermatophyta</taxon>
        <taxon>Magnoliopsida</taxon>
        <taxon>eudicotyledons</taxon>
        <taxon>Gunneridae</taxon>
        <taxon>Pentapetalae</taxon>
        <taxon>rosids</taxon>
        <taxon>malvids</taxon>
        <taxon>Brassicales</taxon>
        <taxon>Brassicaceae</taxon>
        <taxon>Brassiceae</taxon>
        <taxon>Brassica</taxon>
    </lineage>
</organism>
<keyword evidence="2" id="KW-1185">Reference proteome</keyword>
<sequence length="52" mass="6177">MERSRGSSFNQREDELLCRVYLEISQDPIGSNNQSLGKLWEKIENSYNEKKR</sequence>
<accession>A0ABQ7AXV8</accession>
<comment type="caution">
    <text evidence="1">The sequence shown here is derived from an EMBL/GenBank/DDBJ whole genome shotgun (WGS) entry which is preliminary data.</text>
</comment>
<evidence type="ECO:0008006" key="3">
    <source>
        <dbReference type="Google" id="ProtNLM"/>
    </source>
</evidence>
<dbReference type="EMBL" id="QGKV02001556">
    <property type="protein sequence ID" value="KAF3518833.1"/>
    <property type="molecule type" value="Genomic_DNA"/>
</dbReference>
<gene>
    <name evidence="1" type="ORF">DY000_02063648</name>
</gene>
<evidence type="ECO:0000313" key="1">
    <source>
        <dbReference type="EMBL" id="KAF3518833.1"/>
    </source>
</evidence>
<protein>
    <recommendedName>
        <fullName evidence="3">Myb/SANT-like domain-containing protein</fullName>
    </recommendedName>
</protein>
<name>A0ABQ7AXV8_BRACR</name>
<reference evidence="1 2" key="1">
    <citation type="journal article" date="2020" name="BMC Genomics">
        <title>Intraspecific diversification of the crop wild relative Brassica cretica Lam. using demographic model selection.</title>
        <authorList>
            <person name="Kioukis A."/>
            <person name="Michalopoulou V.A."/>
            <person name="Briers L."/>
            <person name="Pirintsos S."/>
            <person name="Studholme D.J."/>
            <person name="Pavlidis P."/>
            <person name="Sarris P.F."/>
        </authorList>
    </citation>
    <scope>NUCLEOTIDE SEQUENCE [LARGE SCALE GENOMIC DNA]</scope>
    <source>
        <strain evidence="2">cv. PFS-1207/04</strain>
    </source>
</reference>